<dbReference type="RefSeq" id="WP_114466588.1">
    <property type="nucleotide sequence ID" value="NZ_QPJK01000001.1"/>
</dbReference>
<dbReference type="OrthoDB" id="8561892at2"/>
<dbReference type="Proteomes" id="UP000252884">
    <property type="component" value="Unassembled WGS sequence"/>
</dbReference>
<evidence type="ECO:0000313" key="1">
    <source>
        <dbReference type="EMBL" id="RCW76540.1"/>
    </source>
</evidence>
<name>A0A368Y8E5_9BURK</name>
<gene>
    <name evidence="1" type="ORF">DES41_1011148</name>
</gene>
<evidence type="ECO:0008006" key="3">
    <source>
        <dbReference type="Google" id="ProtNLM"/>
    </source>
</evidence>
<dbReference type="EMBL" id="QPJK01000001">
    <property type="protein sequence ID" value="RCW76540.1"/>
    <property type="molecule type" value="Genomic_DNA"/>
</dbReference>
<organism evidence="1 2">
    <name type="scientific">Pseudorhodoferax soli</name>
    <dbReference type="NCBI Taxonomy" id="545864"/>
    <lineage>
        <taxon>Bacteria</taxon>
        <taxon>Pseudomonadati</taxon>
        <taxon>Pseudomonadota</taxon>
        <taxon>Betaproteobacteria</taxon>
        <taxon>Burkholderiales</taxon>
        <taxon>Comamonadaceae</taxon>
    </lineage>
</organism>
<sequence length="303" mass="33564">MPTLKAIRERCARTYYKALYMQQAKAVLRTAPVLPGSLPLTTLSMVHTRDVLPYLVAFKSFHRQAAGQRAVVVCDPSITASDRATLLAHIPHLELRDAAEFTHQSIPRGGTWERLFAISEYATQQFTVQLDADTLATGPLPEVCDSILANRPFVIGEVLAQRIDPLAGFAATARTWTSGHVQALAEASLDGIGLPPETLYVRGCSGFTGFRTGADMRGCLLDFSERMRSKLGDRWRDWGTEQVTSNFVVANQADARVLPFPKYASAHQTDADSVFFHFIGSVRFRNRRYERETAAFLRSVAIG</sequence>
<keyword evidence="2" id="KW-1185">Reference proteome</keyword>
<evidence type="ECO:0000313" key="2">
    <source>
        <dbReference type="Proteomes" id="UP000252884"/>
    </source>
</evidence>
<accession>A0A368Y8E5</accession>
<dbReference type="AlphaFoldDB" id="A0A368Y8E5"/>
<reference evidence="1 2" key="1">
    <citation type="submission" date="2018-07" db="EMBL/GenBank/DDBJ databases">
        <title>Genomic Encyclopedia of Type Strains, Phase IV (KMG-IV): sequencing the most valuable type-strain genomes for metagenomic binning, comparative biology and taxonomic classification.</title>
        <authorList>
            <person name="Goeker M."/>
        </authorList>
    </citation>
    <scope>NUCLEOTIDE SEQUENCE [LARGE SCALE GENOMIC DNA]</scope>
    <source>
        <strain evidence="1 2">DSM 21634</strain>
    </source>
</reference>
<protein>
    <recommendedName>
        <fullName evidence="3">Glycosyl transferase family 2</fullName>
    </recommendedName>
</protein>
<comment type="caution">
    <text evidence="1">The sequence shown here is derived from an EMBL/GenBank/DDBJ whole genome shotgun (WGS) entry which is preliminary data.</text>
</comment>
<proteinExistence type="predicted"/>